<feature type="domain" description="GGDEF" evidence="5">
    <location>
        <begin position="538"/>
        <end position="670"/>
    </location>
</feature>
<dbReference type="InterPro" id="IPR000014">
    <property type="entry name" value="PAS"/>
</dbReference>
<sequence length="921" mass="102500">MTPPLRPRNFLSIRWKILLLAGFVLCVTGGLFVWQQYRIELRQFDQAQAEGQVRAQELVQRLFKLQADRLQMQALMFAGLPNVRQDLIDRQQGSLERDLEGLWSELNMGQGLLAVSIYDNHQQRLAGWGEYGSAQQSRMAIAAERQERPLSWLECAQQCAYQLVTPISYRGETLGAIAVTGNLENIILDLRQLIGAEVAVFAGKPQRTTTPLSGMSLLSFSGGTATQELLNTAIHRSWQKGQVQLGLDNRIHQLMLVPVSDGLQAHLVFATDVTTQVRAIRAAARRSFWLGCVALLLGLVLLYAMLRPTMRRLQHVTGLLPLLGEERFEDVRKSYRARPRGRFPDEADELESLAVILSSRLEGLRTESREHLHDLAAQANQLERERDLFYSLFNTAPVLILTYGRDRRIRMANATAHELSGQSSGSILGQDFADIFLDTWQRNGYPQELAGMMSGNVYHGESNRLQPDGTVRDIVWFHTRLAHEAGETPAYLSVGMDVTEHRQTKHQLHKLSECDAVTGLLNRRAFKRELDALLTVGEQGTMLVCDLDQFKVVNEAEGHEAGDALLQAFAAYVETLTPTPRLMARLGSDEFALVFSELNSTDAIALARQLNHIQPQQMARLQTAQALSTCVGMVQFPMHGQDADTLLGSAQFALLQAQDKGHGSWHLYSADDPQRDSMGKRAHWKREVERALEDGRLVLHFQPIRNIAKGTISHYEALLRLVGEDGKLVMPGDFIEAAESTGLIRRVDRWVIEAVVAFAAGRPEFKVALNLSGRSFDDDLAFETMKAALKRHGVKGKNLQLEITETAALANMSKATRVMAQLRGLGCAFGLDDFGVGYSSFQYLKELPIDFVKIDGSFIRGLTSNADDVMFVRALNNAVQGYGKTTVAEFVEDEATLALLREIGVDCAQGYLIGRPAATLI</sequence>
<evidence type="ECO:0000313" key="7">
    <source>
        <dbReference type="Proteomes" id="UP000033070"/>
    </source>
</evidence>
<gene>
    <name evidence="6" type="ORF">OYT1_ch0132</name>
</gene>
<dbReference type="Gene3D" id="3.20.20.450">
    <property type="entry name" value="EAL domain"/>
    <property type="match status" value="1"/>
</dbReference>
<dbReference type="EMBL" id="AP018738">
    <property type="protein sequence ID" value="BBE49708.1"/>
    <property type="molecule type" value="Genomic_DNA"/>
</dbReference>
<dbReference type="NCBIfam" id="TIGR00254">
    <property type="entry name" value="GGDEF"/>
    <property type="match status" value="1"/>
</dbReference>
<feature type="domain" description="PAC" evidence="3">
    <location>
        <begin position="458"/>
        <end position="510"/>
    </location>
</feature>
<dbReference type="InterPro" id="IPR029787">
    <property type="entry name" value="Nucleotide_cyclase"/>
</dbReference>
<dbReference type="InterPro" id="IPR035965">
    <property type="entry name" value="PAS-like_dom_sf"/>
</dbReference>
<dbReference type="NCBIfam" id="TIGR00229">
    <property type="entry name" value="sensory_box"/>
    <property type="match status" value="1"/>
</dbReference>
<keyword evidence="7" id="KW-1185">Reference proteome</keyword>
<feature type="transmembrane region" description="Helical" evidence="2">
    <location>
        <begin position="13"/>
        <end position="34"/>
    </location>
</feature>
<dbReference type="Gene3D" id="3.30.450.20">
    <property type="entry name" value="PAS domain"/>
    <property type="match status" value="1"/>
</dbReference>
<dbReference type="KEGG" id="fam:OYT1_ch0132"/>
<dbReference type="Pfam" id="PF08448">
    <property type="entry name" value="PAS_4"/>
    <property type="match status" value="1"/>
</dbReference>
<evidence type="ECO:0000256" key="2">
    <source>
        <dbReference type="SAM" id="Phobius"/>
    </source>
</evidence>
<dbReference type="RefSeq" id="WP_084611907.1">
    <property type="nucleotide sequence ID" value="NZ_AP018738.1"/>
</dbReference>
<dbReference type="InterPro" id="IPR029150">
    <property type="entry name" value="dCache_3"/>
</dbReference>
<reference evidence="6 7" key="1">
    <citation type="submission" date="2018-06" db="EMBL/GenBank/DDBJ databases">
        <title>OYT1 Genome Sequencing.</title>
        <authorList>
            <person name="Kato S."/>
            <person name="Itoh T."/>
            <person name="Ohkuma M."/>
        </authorList>
    </citation>
    <scope>NUCLEOTIDE SEQUENCE [LARGE SCALE GENOMIC DNA]</scope>
    <source>
        <strain evidence="6 7">OYT1</strain>
    </source>
</reference>
<dbReference type="InterPro" id="IPR043128">
    <property type="entry name" value="Rev_trsase/Diguanyl_cyclase"/>
</dbReference>
<dbReference type="AlphaFoldDB" id="A0A2Z6G8C3"/>
<organism evidence="6 7">
    <name type="scientific">Ferriphaselus amnicola</name>
    <dbReference type="NCBI Taxonomy" id="1188319"/>
    <lineage>
        <taxon>Bacteria</taxon>
        <taxon>Pseudomonadati</taxon>
        <taxon>Pseudomonadota</taxon>
        <taxon>Betaproteobacteria</taxon>
        <taxon>Nitrosomonadales</taxon>
        <taxon>Gallionellaceae</taxon>
        <taxon>Ferriphaselus</taxon>
    </lineage>
</organism>
<dbReference type="STRING" id="1188319.OYT1_00621"/>
<dbReference type="CDD" id="cd01948">
    <property type="entry name" value="EAL"/>
    <property type="match status" value="1"/>
</dbReference>
<dbReference type="SUPFAM" id="SSF141868">
    <property type="entry name" value="EAL domain-like"/>
    <property type="match status" value="1"/>
</dbReference>
<keyword evidence="1" id="KW-0175">Coiled coil</keyword>
<evidence type="ECO:0000256" key="1">
    <source>
        <dbReference type="SAM" id="Coils"/>
    </source>
</evidence>
<feature type="transmembrane region" description="Helical" evidence="2">
    <location>
        <begin position="288"/>
        <end position="306"/>
    </location>
</feature>
<dbReference type="InterPro" id="IPR001633">
    <property type="entry name" value="EAL_dom"/>
</dbReference>
<dbReference type="SUPFAM" id="SSF55073">
    <property type="entry name" value="Nucleotide cyclase"/>
    <property type="match status" value="1"/>
</dbReference>
<evidence type="ECO:0000259" key="3">
    <source>
        <dbReference type="PROSITE" id="PS50113"/>
    </source>
</evidence>
<dbReference type="PROSITE" id="PS50113">
    <property type="entry name" value="PAC"/>
    <property type="match status" value="1"/>
</dbReference>
<protein>
    <submittedName>
        <fullName evidence="6">Cyclic di-GMP phosphodiesterase PdeB</fullName>
    </submittedName>
</protein>
<name>A0A2Z6G8C3_9PROT</name>
<dbReference type="Pfam" id="PF00563">
    <property type="entry name" value="EAL"/>
    <property type="match status" value="1"/>
</dbReference>
<dbReference type="Pfam" id="PF00990">
    <property type="entry name" value="GGDEF"/>
    <property type="match status" value="1"/>
</dbReference>
<evidence type="ECO:0000313" key="6">
    <source>
        <dbReference type="EMBL" id="BBE49708.1"/>
    </source>
</evidence>
<dbReference type="PANTHER" id="PTHR44757">
    <property type="entry name" value="DIGUANYLATE CYCLASE DGCP"/>
    <property type="match status" value="1"/>
</dbReference>
<dbReference type="InterPro" id="IPR013656">
    <property type="entry name" value="PAS_4"/>
</dbReference>
<evidence type="ECO:0000259" key="5">
    <source>
        <dbReference type="PROSITE" id="PS50887"/>
    </source>
</evidence>
<dbReference type="InterPro" id="IPR000160">
    <property type="entry name" value="GGDEF_dom"/>
</dbReference>
<dbReference type="PANTHER" id="PTHR44757:SF2">
    <property type="entry name" value="BIOFILM ARCHITECTURE MAINTENANCE PROTEIN MBAA"/>
    <property type="match status" value="1"/>
</dbReference>
<dbReference type="PROSITE" id="PS50887">
    <property type="entry name" value="GGDEF"/>
    <property type="match status" value="1"/>
</dbReference>
<proteinExistence type="predicted"/>
<feature type="domain" description="EAL" evidence="4">
    <location>
        <begin position="681"/>
        <end position="921"/>
    </location>
</feature>
<dbReference type="SMART" id="SM00267">
    <property type="entry name" value="GGDEF"/>
    <property type="match status" value="1"/>
</dbReference>
<dbReference type="Gene3D" id="3.30.70.270">
    <property type="match status" value="1"/>
</dbReference>
<dbReference type="Proteomes" id="UP000033070">
    <property type="component" value="Chromosome"/>
</dbReference>
<dbReference type="InterPro" id="IPR000700">
    <property type="entry name" value="PAS-assoc_C"/>
</dbReference>
<dbReference type="SUPFAM" id="SSF55785">
    <property type="entry name" value="PYP-like sensor domain (PAS domain)"/>
    <property type="match status" value="1"/>
</dbReference>
<keyword evidence="2" id="KW-0472">Membrane</keyword>
<dbReference type="SMART" id="SM00052">
    <property type="entry name" value="EAL"/>
    <property type="match status" value="1"/>
</dbReference>
<evidence type="ECO:0000259" key="4">
    <source>
        <dbReference type="PROSITE" id="PS50883"/>
    </source>
</evidence>
<dbReference type="Pfam" id="PF14827">
    <property type="entry name" value="dCache_3"/>
    <property type="match status" value="1"/>
</dbReference>
<feature type="coiled-coil region" evidence="1">
    <location>
        <begin position="347"/>
        <end position="385"/>
    </location>
</feature>
<dbReference type="InterPro" id="IPR035919">
    <property type="entry name" value="EAL_sf"/>
</dbReference>
<dbReference type="PROSITE" id="PS50883">
    <property type="entry name" value="EAL"/>
    <property type="match status" value="1"/>
</dbReference>
<dbReference type="OrthoDB" id="9813903at2"/>
<keyword evidence="2" id="KW-1133">Transmembrane helix</keyword>
<dbReference type="CDD" id="cd01949">
    <property type="entry name" value="GGDEF"/>
    <property type="match status" value="1"/>
</dbReference>
<dbReference type="InterPro" id="IPR052155">
    <property type="entry name" value="Biofilm_reg_signaling"/>
</dbReference>
<keyword evidence="2" id="KW-0812">Transmembrane</keyword>
<accession>A0A2Z6G8C3</accession>